<comment type="caution">
    <text evidence="1">The sequence shown here is derived from an EMBL/GenBank/DDBJ whole genome shotgun (WGS) entry which is preliminary data.</text>
</comment>
<reference evidence="1 2" key="1">
    <citation type="submission" date="2020-07" db="EMBL/GenBank/DDBJ databases">
        <title>Comparative genomics of pyrophilous fungi reveals a link between fire events and developmental genes.</title>
        <authorList>
            <consortium name="DOE Joint Genome Institute"/>
            <person name="Steindorff A.S."/>
            <person name="Carver A."/>
            <person name="Calhoun S."/>
            <person name="Stillman K."/>
            <person name="Liu H."/>
            <person name="Lipzen A."/>
            <person name="Pangilinan J."/>
            <person name="Labutti K."/>
            <person name="Bruns T.D."/>
            <person name="Grigoriev I.V."/>
        </authorList>
    </citation>
    <scope>NUCLEOTIDE SEQUENCE [LARGE SCALE GENOMIC DNA]</scope>
    <source>
        <strain evidence="1 2">CBS 144469</strain>
    </source>
</reference>
<dbReference type="PANTHER" id="PTHR31912:SF34">
    <property type="entry name" value="NOTOCHORD-RELATED PROTEIN"/>
    <property type="match status" value="1"/>
</dbReference>
<name>A0A8H6MCI6_9AGAR</name>
<evidence type="ECO:0000313" key="1">
    <source>
        <dbReference type="EMBL" id="KAF6759092.1"/>
    </source>
</evidence>
<keyword evidence="2" id="KW-1185">Reference proteome</keyword>
<dbReference type="PANTHER" id="PTHR31912">
    <property type="entry name" value="IP13529P"/>
    <property type="match status" value="1"/>
</dbReference>
<dbReference type="AlphaFoldDB" id="A0A8H6MCI6"/>
<evidence type="ECO:0000313" key="2">
    <source>
        <dbReference type="Proteomes" id="UP000521943"/>
    </source>
</evidence>
<organism evidence="1 2">
    <name type="scientific">Ephemerocybe angulata</name>
    <dbReference type="NCBI Taxonomy" id="980116"/>
    <lineage>
        <taxon>Eukaryota</taxon>
        <taxon>Fungi</taxon>
        <taxon>Dikarya</taxon>
        <taxon>Basidiomycota</taxon>
        <taxon>Agaricomycotina</taxon>
        <taxon>Agaricomycetes</taxon>
        <taxon>Agaricomycetidae</taxon>
        <taxon>Agaricales</taxon>
        <taxon>Agaricineae</taxon>
        <taxon>Psathyrellaceae</taxon>
        <taxon>Ephemerocybe</taxon>
    </lineage>
</organism>
<gene>
    <name evidence="1" type="ORF">DFP72DRAFT_988771</name>
</gene>
<accession>A0A8H6MCI6</accession>
<dbReference type="Proteomes" id="UP000521943">
    <property type="component" value="Unassembled WGS sequence"/>
</dbReference>
<protein>
    <submittedName>
        <fullName evidence="1">Uncharacterized protein</fullName>
    </submittedName>
</protein>
<dbReference type="EMBL" id="JACGCI010000016">
    <property type="protein sequence ID" value="KAF6759092.1"/>
    <property type="molecule type" value="Genomic_DNA"/>
</dbReference>
<dbReference type="OrthoDB" id="2506088at2759"/>
<sequence length="167" mass="18934">MFSWGASLLKESWHNLHSSWMQTQAKNLNVFEVRLRSTDVNGLLVPAIRASYMIQYKNGLISKHFKTLMQVAAFHLRDLVTPEQLALNMAIGSLGALLWMGEIDNLEIYLDDLTILINNVLDAFTAIDPSKILVKIKLHLLKHLPDNIRRFGLAVRFATEQPPSSQP</sequence>
<proteinExistence type="predicted"/>